<keyword evidence="3" id="KW-0238">DNA-binding</keyword>
<dbReference type="PROSITE" id="PS50931">
    <property type="entry name" value="HTH_LYSR"/>
    <property type="match status" value="1"/>
</dbReference>
<keyword evidence="7" id="KW-1185">Reference proteome</keyword>
<dbReference type="Gene3D" id="3.40.190.10">
    <property type="entry name" value="Periplasmic binding protein-like II"/>
    <property type="match status" value="2"/>
</dbReference>
<dbReference type="PANTHER" id="PTHR30419">
    <property type="entry name" value="HTH-TYPE TRANSCRIPTIONAL REGULATOR YBHD"/>
    <property type="match status" value="1"/>
</dbReference>
<reference evidence="6 7" key="1">
    <citation type="submission" date="2024-10" db="EMBL/GenBank/DDBJ databases">
        <authorList>
            <person name="Yang X.-N."/>
        </authorList>
    </citation>
    <scope>NUCLEOTIDE SEQUENCE [LARGE SCALE GENOMIC DNA]</scope>
    <source>
        <strain evidence="6 7">CAU 1059</strain>
    </source>
</reference>
<dbReference type="CDD" id="cd05466">
    <property type="entry name" value="PBP2_LTTR_substrate"/>
    <property type="match status" value="1"/>
</dbReference>
<gene>
    <name evidence="6" type="ORF">ACGRVM_00510</name>
</gene>
<dbReference type="Pfam" id="PF03466">
    <property type="entry name" value="LysR_substrate"/>
    <property type="match status" value="1"/>
</dbReference>
<keyword evidence="4" id="KW-0804">Transcription</keyword>
<dbReference type="InterPro" id="IPR005119">
    <property type="entry name" value="LysR_subst-bd"/>
</dbReference>
<dbReference type="PANTHER" id="PTHR30419:SF8">
    <property type="entry name" value="NITROGEN ASSIMILATION TRANSCRIPTIONAL ACTIVATOR-RELATED"/>
    <property type="match status" value="1"/>
</dbReference>
<dbReference type="SUPFAM" id="SSF46785">
    <property type="entry name" value="Winged helix' DNA-binding domain"/>
    <property type="match status" value="1"/>
</dbReference>
<name>A0ABW7I2I3_9RHOB</name>
<evidence type="ECO:0000256" key="4">
    <source>
        <dbReference type="ARBA" id="ARBA00023163"/>
    </source>
</evidence>
<evidence type="ECO:0000313" key="6">
    <source>
        <dbReference type="EMBL" id="MFH0252359.1"/>
    </source>
</evidence>
<dbReference type="Proteomes" id="UP001607157">
    <property type="component" value="Unassembled WGS sequence"/>
</dbReference>
<dbReference type="InterPro" id="IPR036390">
    <property type="entry name" value="WH_DNA-bd_sf"/>
</dbReference>
<keyword evidence="2" id="KW-0805">Transcription regulation</keyword>
<dbReference type="SUPFAM" id="SSF53850">
    <property type="entry name" value="Periplasmic binding protein-like II"/>
    <property type="match status" value="1"/>
</dbReference>
<proteinExistence type="inferred from homology"/>
<accession>A0ABW7I2I3</accession>
<dbReference type="RefSeq" id="WP_377169778.1">
    <property type="nucleotide sequence ID" value="NZ_JBHTJC010000001.1"/>
</dbReference>
<evidence type="ECO:0000256" key="2">
    <source>
        <dbReference type="ARBA" id="ARBA00023015"/>
    </source>
</evidence>
<dbReference type="InterPro" id="IPR050950">
    <property type="entry name" value="HTH-type_LysR_regulators"/>
</dbReference>
<dbReference type="Gene3D" id="1.10.10.10">
    <property type="entry name" value="Winged helix-like DNA-binding domain superfamily/Winged helix DNA-binding domain"/>
    <property type="match status" value="1"/>
</dbReference>
<organism evidence="6 7">
    <name type="scientific">Roseovarius aquimarinus</name>
    <dbReference type="NCBI Taxonomy" id="1229156"/>
    <lineage>
        <taxon>Bacteria</taxon>
        <taxon>Pseudomonadati</taxon>
        <taxon>Pseudomonadota</taxon>
        <taxon>Alphaproteobacteria</taxon>
        <taxon>Rhodobacterales</taxon>
        <taxon>Roseobacteraceae</taxon>
        <taxon>Roseovarius</taxon>
    </lineage>
</organism>
<evidence type="ECO:0000259" key="5">
    <source>
        <dbReference type="PROSITE" id="PS50931"/>
    </source>
</evidence>
<dbReference type="InterPro" id="IPR000847">
    <property type="entry name" value="LysR_HTH_N"/>
</dbReference>
<evidence type="ECO:0000256" key="3">
    <source>
        <dbReference type="ARBA" id="ARBA00023125"/>
    </source>
</evidence>
<feature type="domain" description="HTH lysR-type" evidence="5">
    <location>
        <begin position="13"/>
        <end position="70"/>
    </location>
</feature>
<evidence type="ECO:0000313" key="7">
    <source>
        <dbReference type="Proteomes" id="UP001607157"/>
    </source>
</evidence>
<sequence length="318" mass="34989">MRNLYEQRFTWNLDWNLLRTFMVLVDQGGITPAAVFLGLKQPTLSSALKRLEAQVGRRLIDRSSTHFRVTPAGETLYREACTIFGAVAQLPTLLGAAEDKVTGHVAIALASHVVSPHLDAVLERFNAAHPDVTYSLSIAESEEVIGRVAHNRVAFGICLVAHPAPDLDYRVLYREYFGHYCGPGHRLFGKTGLKLRDLHGEQAVSFQTDTASGPLFELARLRQQAGMRPDLKGVSSSLSEVRRLIMTNVGIGALPVHVAARDVAAGRLWQLPPETNLPTIDIHLVSNPARTLNRAESVLMGMLTDEIARVPLSERSYS</sequence>
<comment type="caution">
    <text evidence="6">The sequence shown here is derived from an EMBL/GenBank/DDBJ whole genome shotgun (WGS) entry which is preliminary data.</text>
</comment>
<protein>
    <submittedName>
        <fullName evidence="6">LysR family transcriptional regulator</fullName>
    </submittedName>
</protein>
<evidence type="ECO:0000256" key="1">
    <source>
        <dbReference type="ARBA" id="ARBA00009437"/>
    </source>
</evidence>
<dbReference type="Pfam" id="PF00126">
    <property type="entry name" value="HTH_1"/>
    <property type="match status" value="1"/>
</dbReference>
<dbReference type="EMBL" id="JBIHMM010000001">
    <property type="protein sequence ID" value="MFH0252359.1"/>
    <property type="molecule type" value="Genomic_DNA"/>
</dbReference>
<comment type="similarity">
    <text evidence="1">Belongs to the LysR transcriptional regulatory family.</text>
</comment>
<dbReference type="InterPro" id="IPR036388">
    <property type="entry name" value="WH-like_DNA-bd_sf"/>
</dbReference>